<keyword evidence="2" id="KW-1185">Reference proteome</keyword>
<protein>
    <submittedName>
        <fullName evidence="1">Uncharacterized protein</fullName>
    </submittedName>
</protein>
<name>A0ABD1Z411_9MARC</name>
<organism evidence="1 2">
    <name type="scientific">Riccia fluitans</name>
    <dbReference type="NCBI Taxonomy" id="41844"/>
    <lineage>
        <taxon>Eukaryota</taxon>
        <taxon>Viridiplantae</taxon>
        <taxon>Streptophyta</taxon>
        <taxon>Embryophyta</taxon>
        <taxon>Marchantiophyta</taxon>
        <taxon>Marchantiopsida</taxon>
        <taxon>Marchantiidae</taxon>
        <taxon>Marchantiales</taxon>
        <taxon>Ricciaceae</taxon>
        <taxon>Riccia</taxon>
    </lineage>
</organism>
<dbReference type="EMBL" id="JBHFFA010000002">
    <property type="protein sequence ID" value="KAL2642228.1"/>
    <property type="molecule type" value="Genomic_DNA"/>
</dbReference>
<comment type="caution">
    <text evidence="1">The sequence shown here is derived from an EMBL/GenBank/DDBJ whole genome shotgun (WGS) entry which is preliminary data.</text>
</comment>
<sequence length="85" mass="9760">MVVRPEDLQEIIVTREIYLSLDAELVQGQASGSRQTQHQQVVRSYNTTTRSLFVSDVRNWKSIDRAFVIDSRVVDVQILDFTTCS</sequence>
<accession>A0ABD1Z411</accession>
<evidence type="ECO:0000313" key="1">
    <source>
        <dbReference type="EMBL" id="KAL2642228.1"/>
    </source>
</evidence>
<dbReference type="AlphaFoldDB" id="A0ABD1Z411"/>
<dbReference type="Proteomes" id="UP001605036">
    <property type="component" value="Unassembled WGS sequence"/>
</dbReference>
<proteinExistence type="predicted"/>
<gene>
    <name evidence="1" type="ORF">R1flu_009815</name>
</gene>
<reference evidence="1 2" key="1">
    <citation type="submission" date="2024-09" db="EMBL/GenBank/DDBJ databases">
        <title>Chromosome-scale assembly of Riccia fluitans.</title>
        <authorList>
            <person name="Paukszto L."/>
            <person name="Sawicki J."/>
            <person name="Karawczyk K."/>
            <person name="Piernik-Szablinska J."/>
            <person name="Szczecinska M."/>
            <person name="Mazdziarz M."/>
        </authorList>
    </citation>
    <scope>NUCLEOTIDE SEQUENCE [LARGE SCALE GENOMIC DNA]</scope>
    <source>
        <strain evidence="1">Rf_01</strain>
        <tissue evidence="1">Aerial parts of the thallus</tissue>
    </source>
</reference>
<evidence type="ECO:0000313" key="2">
    <source>
        <dbReference type="Proteomes" id="UP001605036"/>
    </source>
</evidence>